<comment type="caution">
    <text evidence="1">The sequence shown here is derived from an EMBL/GenBank/DDBJ whole genome shotgun (WGS) entry which is preliminary data.</text>
</comment>
<reference evidence="1" key="1">
    <citation type="journal article" date="2015" name="Nature">
        <title>Complex archaea that bridge the gap between prokaryotes and eukaryotes.</title>
        <authorList>
            <person name="Spang A."/>
            <person name="Saw J.H."/>
            <person name="Jorgensen S.L."/>
            <person name="Zaremba-Niedzwiedzka K."/>
            <person name="Martijn J."/>
            <person name="Lind A.E."/>
            <person name="van Eijk R."/>
            <person name="Schleper C."/>
            <person name="Guy L."/>
            <person name="Ettema T.J."/>
        </authorList>
    </citation>
    <scope>NUCLEOTIDE SEQUENCE</scope>
</reference>
<accession>A0A0F9LZC0</accession>
<sequence>MPLKIVGPRHLKEVRGPVIYGRLLLDARWVRLFGQTWDNPTETKSFVRESVRNGWRIEITGFGYPGFIELNVKESDEPALNAALVENKIGRRFGSRVWAKDIPNQLTYIVTHSPNVTKTPERNYHLATIDGEKFGLGVGDWSDMIKSHVGNTIVLDLTDRKAAAISQWGLAATINLDPTIYARAGDHVRIYKIGLDGQDWTTVIRAAAAGTGKTQNTVTYTEKQAAPAGFSCGRTAMRFDTSPVGGVTSLKVRVKMILGPAQSLGLTLADYAIWDHLNQYAEILAGRNDGAKAIGRMAADAVNGWTSVSPDFADKFEITTDFYLALMRWNYDWNNFGDPPSGTQQSSWSIAGDDDDPVLDYVMATPGVGIIGDDILP</sequence>
<gene>
    <name evidence="1" type="ORF">LCGC14_1522420</name>
</gene>
<name>A0A0F9LZC0_9ZZZZ</name>
<protein>
    <submittedName>
        <fullName evidence="1">Uncharacterized protein</fullName>
    </submittedName>
</protein>
<dbReference type="EMBL" id="LAZR01011309">
    <property type="protein sequence ID" value="KKM62367.1"/>
    <property type="molecule type" value="Genomic_DNA"/>
</dbReference>
<organism evidence="1">
    <name type="scientific">marine sediment metagenome</name>
    <dbReference type="NCBI Taxonomy" id="412755"/>
    <lineage>
        <taxon>unclassified sequences</taxon>
        <taxon>metagenomes</taxon>
        <taxon>ecological metagenomes</taxon>
    </lineage>
</organism>
<proteinExistence type="predicted"/>
<dbReference type="AlphaFoldDB" id="A0A0F9LZC0"/>
<evidence type="ECO:0000313" key="1">
    <source>
        <dbReference type="EMBL" id="KKM62367.1"/>
    </source>
</evidence>